<dbReference type="AlphaFoldDB" id="A0A0V7ZQT4"/>
<dbReference type="InterPro" id="IPR004046">
    <property type="entry name" value="GST_C"/>
</dbReference>
<sequence length="211" mass="24177">MKLYYIPTTRAVRPRWLLEEIDISYDLVNVTMEMSRSNEYANLNPHGKVPVLVDENVTIFESAAICAYLADKYLERGFAPKLESSARAYYYQWMFYASLTLEAPVEQYMFHVLPDLPEKLLPKQAQAKVTPEEATQWFAKVCGPLNELLKDNNYLVENSFTAADVVTGGVLLWALKLGMLQQDSPVKTYLARLMERPAFQKADEDTYAKID</sequence>
<proteinExistence type="inferred from homology"/>
<keyword evidence="4" id="KW-0808">Transferase</keyword>
<keyword evidence="6" id="KW-1185">Reference proteome</keyword>
<dbReference type="InterPro" id="IPR036249">
    <property type="entry name" value="Thioredoxin-like_sf"/>
</dbReference>
<dbReference type="InterPro" id="IPR040079">
    <property type="entry name" value="Glutathione_S-Trfase"/>
</dbReference>
<dbReference type="OrthoDB" id="508763at2"/>
<dbReference type="SUPFAM" id="SSF52833">
    <property type="entry name" value="Thioredoxin-like"/>
    <property type="match status" value="1"/>
</dbReference>
<dbReference type="CDD" id="cd03207">
    <property type="entry name" value="GST_C_8"/>
    <property type="match status" value="1"/>
</dbReference>
<comment type="similarity">
    <text evidence="1">Belongs to the GST superfamily.</text>
</comment>
<dbReference type="Proteomes" id="UP000053372">
    <property type="component" value="Unassembled WGS sequence"/>
</dbReference>
<evidence type="ECO:0000259" key="2">
    <source>
        <dbReference type="PROSITE" id="PS50404"/>
    </source>
</evidence>
<dbReference type="EMBL" id="LMTZ01000093">
    <property type="protein sequence ID" value="KST66827.1"/>
    <property type="molecule type" value="Genomic_DNA"/>
</dbReference>
<comment type="caution">
    <text evidence="4">The sequence shown here is derived from an EMBL/GenBank/DDBJ whole genome shotgun (WGS) entry which is preliminary data.</text>
</comment>
<dbReference type="PANTHER" id="PTHR44051">
    <property type="entry name" value="GLUTATHIONE S-TRANSFERASE-RELATED"/>
    <property type="match status" value="1"/>
</dbReference>
<dbReference type="PROSITE" id="PS50404">
    <property type="entry name" value="GST_NTER"/>
    <property type="match status" value="1"/>
</dbReference>
<gene>
    <name evidence="4" type="ORF">BC008_26925</name>
    <name evidence="5" type="ORF">BC008_36530</name>
</gene>
<feature type="domain" description="GST N-terminal" evidence="2">
    <location>
        <begin position="1"/>
        <end position="77"/>
    </location>
</feature>
<name>A0A0V7ZQT4_9CYAN</name>
<dbReference type="InterPro" id="IPR004045">
    <property type="entry name" value="Glutathione_S-Trfase_N"/>
</dbReference>
<dbReference type="Pfam" id="PF02798">
    <property type="entry name" value="GST_N"/>
    <property type="match status" value="1"/>
</dbReference>
<feature type="domain" description="GST C-terminal" evidence="3">
    <location>
        <begin position="83"/>
        <end position="211"/>
    </location>
</feature>
<dbReference type="SFLD" id="SFLDS00019">
    <property type="entry name" value="Glutathione_Transferase_(cytos"/>
    <property type="match status" value="1"/>
</dbReference>
<dbReference type="Pfam" id="PF00043">
    <property type="entry name" value="GST_C"/>
    <property type="match status" value="1"/>
</dbReference>
<dbReference type="SUPFAM" id="SSF47616">
    <property type="entry name" value="GST C-terminal domain-like"/>
    <property type="match status" value="1"/>
</dbReference>
<dbReference type="RefSeq" id="WP_027847055.1">
    <property type="nucleotide sequence ID" value="NZ_LMTZ01000002.1"/>
</dbReference>
<dbReference type="SFLD" id="SFLDG00358">
    <property type="entry name" value="Main_(cytGST)"/>
    <property type="match status" value="1"/>
</dbReference>
<evidence type="ECO:0000313" key="4">
    <source>
        <dbReference type="EMBL" id="KST66827.1"/>
    </source>
</evidence>
<evidence type="ECO:0000313" key="6">
    <source>
        <dbReference type="Proteomes" id="UP000053372"/>
    </source>
</evidence>
<dbReference type="Gene3D" id="3.40.30.10">
    <property type="entry name" value="Glutaredoxin"/>
    <property type="match status" value="1"/>
</dbReference>
<evidence type="ECO:0000313" key="5">
    <source>
        <dbReference type="EMBL" id="KST70164.1"/>
    </source>
</evidence>
<dbReference type="CDD" id="cd03046">
    <property type="entry name" value="GST_N_GTT1_like"/>
    <property type="match status" value="1"/>
</dbReference>
<organism evidence="4 6">
    <name type="scientific">Mastigocoleus testarum BC008</name>
    <dbReference type="NCBI Taxonomy" id="371196"/>
    <lineage>
        <taxon>Bacteria</taxon>
        <taxon>Bacillati</taxon>
        <taxon>Cyanobacteriota</taxon>
        <taxon>Cyanophyceae</taxon>
        <taxon>Nostocales</taxon>
        <taxon>Hapalosiphonaceae</taxon>
        <taxon>Mastigocoleus</taxon>
    </lineage>
</organism>
<evidence type="ECO:0000256" key="1">
    <source>
        <dbReference type="RuleBase" id="RU003494"/>
    </source>
</evidence>
<dbReference type="Gene3D" id="1.20.1050.10">
    <property type="match status" value="1"/>
</dbReference>
<reference evidence="4 6" key="1">
    <citation type="journal article" date="2015" name="Genome Announc.">
        <title>Draft Genome of the Euendolithic (true boring) Cyanobacterium Mastigocoleus testarum strain BC008.</title>
        <authorList>
            <person name="Guida B.S."/>
            <person name="Garcia-Pichel F."/>
        </authorList>
    </citation>
    <scope>NUCLEOTIDE SEQUENCE [LARGE SCALE GENOMIC DNA]</scope>
    <source>
        <strain evidence="4 6">BC008</strain>
    </source>
</reference>
<dbReference type="InterPro" id="IPR036282">
    <property type="entry name" value="Glutathione-S-Trfase_C_sf"/>
</dbReference>
<dbReference type="PROSITE" id="PS50405">
    <property type="entry name" value="GST_CTER"/>
    <property type="match status" value="1"/>
</dbReference>
<dbReference type="GO" id="GO:0016740">
    <property type="term" value="F:transferase activity"/>
    <property type="evidence" value="ECO:0007669"/>
    <property type="project" value="UniProtKB-KW"/>
</dbReference>
<protein>
    <submittedName>
        <fullName evidence="4">Glutathione S-transferase</fullName>
    </submittedName>
</protein>
<dbReference type="SFLD" id="SFLDG01150">
    <property type="entry name" value="Main.1:_Beta-like"/>
    <property type="match status" value="1"/>
</dbReference>
<dbReference type="PANTHER" id="PTHR44051:SF21">
    <property type="entry name" value="GLUTATHIONE S-TRANSFERASE FAMILY PROTEIN"/>
    <property type="match status" value="1"/>
</dbReference>
<evidence type="ECO:0000259" key="3">
    <source>
        <dbReference type="PROSITE" id="PS50405"/>
    </source>
</evidence>
<dbReference type="InterPro" id="IPR010987">
    <property type="entry name" value="Glutathione-S-Trfase_C-like"/>
</dbReference>
<dbReference type="EMBL" id="LMTZ01000002">
    <property type="protein sequence ID" value="KST70164.1"/>
    <property type="molecule type" value="Genomic_DNA"/>
</dbReference>
<accession>A0A0V7ZQT4</accession>